<dbReference type="InterPro" id="IPR000305">
    <property type="entry name" value="GIY-YIG_endonuc"/>
</dbReference>
<proteinExistence type="predicted"/>
<dbReference type="EMBL" id="KL816436">
    <property type="protein sequence ID" value="KFM83277.1"/>
    <property type="molecule type" value="Genomic_DNA"/>
</dbReference>
<dbReference type="Proteomes" id="UP000054359">
    <property type="component" value="Unassembled WGS sequence"/>
</dbReference>
<feature type="non-terminal residue" evidence="2">
    <location>
        <position position="102"/>
    </location>
</feature>
<accession>A0A087V0Y8</accession>
<feature type="domain" description="GIY-YIG" evidence="1">
    <location>
        <begin position="72"/>
        <end position="102"/>
    </location>
</feature>
<evidence type="ECO:0000313" key="3">
    <source>
        <dbReference type="Proteomes" id="UP000054359"/>
    </source>
</evidence>
<evidence type="ECO:0000259" key="1">
    <source>
        <dbReference type="PROSITE" id="PS50164"/>
    </source>
</evidence>
<evidence type="ECO:0000313" key="2">
    <source>
        <dbReference type="EMBL" id="KFM83277.1"/>
    </source>
</evidence>
<dbReference type="OrthoDB" id="6513546at2759"/>
<organism evidence="2 3">
    <name type="scientific">Stegodyphus mimosarum</name>
    <name type="common">African social velvet spider</name>
    <dbReference type="NCBI Taxonomy" id="407821"/>
    <lineage>
        <taxon>Eukaryota</taxon>
        <taxon>Metazoa</taxon>
        <taxon>Ecdysozoa</taxon>
        <taxon>Arthropoda</taxon>
        <taxon>Chelicerata</taxon>
        <taxon>Arachnida</taxon>
        <taxon>Araneae</taxon>
        <taxon>Araneomorphae</taxon>
        <taxon>Entelegynae</taxon>
        <taxon>Eresoidea</taxon>
        <taxon>Eresidae</taxon>
        <taxon>Stegodyphus</taxon>
    </lineage>
</organism>
<keyword evidence="3" id="KW-1185">Reference proteome</keyword>
<protein>
    <recommendedName>
        <fullName evidence="1">GIY-YIG domain-containing protein</fullName>
    </recommendedName>
</protein>
<dbReference type="PROSITE" id="PS50164">
    <property type="entry name" value="GIY_YIG"/>
    <property type="match status" value="1"/>
</dbReference>
<sequence>MTLTTVRNNINDFVVLPFHPSVSYKVARILHKFNFQVSFSPINKIHGSTLKDSVSDFNSWGIYSISCQCGLRSWGIYSISCQCGLRYIGQTKRALKFRIKEH</sequence>
<name>A0A087V0Y8_STEMI</name>
<reference evidence="2 3" key="1">
    <citation type="submission" date="2013-11" db="EMBL/GenBank/DDBJ databases">
        <title>Genome sequencing of Stegodyphus mimosarum.</title>
        <authorList>
            <person name="Bechsgaard J."/>
        </authorList>
    </citation>
    <scope>NUCLEOTIDE SEQUENCE [LARGE SCALE GENOMIC DNA]</scope>
</reference>
<gene>
    <name evidence="2" type="ORF">X975_14191</name>
</gene>
<dbReference type="AlphaFoldDB" id="A0A087V0Y8"/>